<evidence type="ECO:0000313" key="4">
    <source>
        <dbReference type="Proteomes" id="UP000011087"/>
    </source>
</evidence>
<dbReference type="PaxDb" id="55529-EKX50686"/>
<keyword evidence="1" id="KW-1133">Transmembrane helix</keyword>
<reference evidence="4" key="2">
    <citation type="submission" date="2012-11" db="EMBL/GenBank/DDBJ databases">
        <authorList>
            <person name="Kuo A."/>
            <person name="Curtis B.A."/>
            <person name="Tanifuji G."/>
            <person name="Burki F."/>
            <person name="Gruber A."/>
            <person name="Irimia M."/>
            <person name="Maruyama S."/>
            <person name="Arias M.C."/>
            <person name="Ball S.G."/>
            <person name="Gile G.H."/>
            <person name="Hirakawa Y."/>
            <person name="Hopkins J.F."/>
            <person name="Rensing S.A."/>
            <person name="Schmutz J."/>
            <person name="Symeonidi A."/>
            <person name="Elias M."/>
            <person name="Eveleigh R.J."/>
            <person name="Herman E.K."/>
            <person name="Klute M.J."/>
            <person name="Nakayama T."/>
            <person name="Obornik M."/>
            <person name="Reyes-Prieto A."/>
            <person name="Armbrust E.V."/>
            <person name="Aves S.J."/>
            <person name="Beiko R.G."/>
            <person name="Coutinho P."/>
            <person name="Dacks J.B."/>
            <person name="Durnford D.G."/>
            <person name="Fast N.M."/>
            <person name="Green B.R."/>
            <person name="Grisdale C."/>
            <person name="Hempe F."/>
            <person name="Henrissat B."/>
            <person name="Hoppner M.P."/>
            <person name="Ishida K.-I."/>
            <person name="Kim E."/>
            <person name="Koreny L."/>
            <person name="Kroth P.G."/>
            <person name="Liu Y."/>
            <person name="Malik S.-B."/>
            <person name="Maier U.G."/>
            <person name="McRose D."/>
            <person name="Mock T."/>
            <person name="Neilson J.A."/>
            <person name="Onodera N.T."/>
            <person name="Poole A.M."/>
            <person name="Pritham E.J."/>
            <person name="Richards T.A."/>
            <person name="Rocap G."/>
            <person name="Roy S.W."/>
            <person name="Sarai C."/>
            <person name="Schaack S."/>
            <person name="Shirato S."/>
            <person name="Slamovits C.H."/>
            <person name="Spencer D.F."/>
            <person name="Suzuki S."/>
            <person name="Worden A.Z."/>
            <person name="Zauner S."/>
            <person name="Barry K."/>
            <person name="Bell C."/>
            <person name="Bharti A.K."/>
            <person name="Crow J.A."/>
            <person name="Grimwood J."/>
            <person name="Kramer R."/>
            <person name="Lindquist E."/>
            <person name="Lucas S."/>
            <person name="Salamov A."/>
            <person name="McFadden G.I."/>
            <person name="Lane C.E."/>
            <person name="Keeling P.J."/>
            <person name="Gray M.W."/>
            <person name="Grigoriev I.V."/>
            <person name="Archibald J.M."/>
        </authorList>
    </citation>
    <scope>NUCLEOTIDE SEQUENCE</scope>
    <source>
        <strain evidence="4">CCMP2712</strain>
    </source>
</reference>
<dbReference type="GeneID" id="17307708"/>
<dbReference type="RefSeq" id="XP_005837666.1">
    <property type="nucleotide sequence ID" value="XM_005837609.1"/>
</dbReference>
<dbReference type="EMBL" id="JH992977">
    <property type="protein sequence ID" value="EKX50686.1"/>
    <property type="molecule type" value="Genomic_DNA"/>
</dbReference>
<dbReference type="Proteomes" id="UP000011087">
    <property type="component" value="Unassembled WGS sequence"/>
</dbReference>
<keyword evidence="4" id="KW-1185">Reference proteome</keyword>
<evidence type="ECO:0000313" key="3">
    <source>
        <dbReference type="EnsemblProtists" id="EKX50686"/>
    </source>
</evidence>
<reference evidence="2 4" key="1">
    <citation type="journal article" date="2012" name="Nature">
        <title>Algal genomes reveal evolutionary mosaicism and the fate of nucleomorphs.</title>
        <authorList>
            <consortium name="DOE Joint Genome Institute"/>
            <person name="Curtis B.A."/>
            <person name="Tanifuji G."/>
            <person name="Burki F."/>
            <person name="Gruber A."/>
            <person name="Irimia M."/>
            <person name="Maruyama S."/>
            <person name="Arias M.C."/>
            <person name="Ball S.G."/>
            <person name="Gile G.H."/>
            <person name="Hirakawa Y."/>
            <person name="Hopkins J.F."/>
            <person name="Kuo A."/>
            <person name="Rensing S.A."/>
            <person name="Schmutz J."/>
            <person name="Symeonidi A."/>
            <person name="Elias M."/>
            <person name="Eveleigh R.J."/>
            <person name="Herman E.K."/>
            <person name="Klute M.J."/>
            <person name="Nakayama T."/>
            <person name="Obornik M."/>
            <person name="Reyes-Prieto A."/>
            <person name="Armbrust E.V."/>
            <person name="Aves S.J."/>
            <person name="Beiko R.G."/>
            <person name="Coutinho P."/>
            <person name="Dacks J.B."/>
            <person name="Durnford D.G."/>
            <person name="Fast N.M."/>
            <person name="Green B.R."/>
            <person name="Grisdale C.J."/>
            <person name="Hempel F."/>
            <person name="Henrissat B."/>
            <person name="Hoppner M.P."/>
            <person name="Ishida K."/>
            <person name="Kim E."/>
            <person name="Koreny L."/>
            <person name="Kroth P.G."/>
            <person name="Liu Y."/>
            <person name="Malik S.B."/>
            <person name="Maier U.G."/>
            <person name="McRose D."/>
            <person name="Mock T."/>
            <person name="Neilson J.A."/>
            <person name="Onodera N.T."/>
            <person name="Poole A.M."/>
            <person name="Pritham E.J."/>
            <person name="Richards T.A."/>
            <person name="Rocap G."/>
            <person name="Roy S.W."/>
            <person name="Sarai C."/>
            <person name="Schaack S."/>
            <person name="Shirato S."/>
            <person name="Slamovits C.H."/>
            <person name="Spencer D.F."/>
            <person name="Suzuki S."/>
            <person name="Worden A.Z."/>
            <person name="Zauner S."/>
            <person name="Barry K."/>
            <person name="Bell C."/>
            <person name="Bharti A.K."/>
            <person name="Crow J.A."/>
            <person name="Grimwood J."/>
            <person name="Kramer R."/>
            <person name="Lindquist E."/>
            <person name="Lucas S."/>
            <person name="Salamov A."/>
            <person name="McFadden G.I."/>
            <person name="Lane C.E."/>
            <person name="Keeling P.J."/>
            <person name="Gray M.W."/>
            <person name="Grigoriev I.V."/>
            <person name="Archibald J.M."/>
        </authorList>
    </citation>
    <scope>NUCLEOTIDE SEQUENCE</scope>
    <source>
        <strain evidence="2 4">CCMP2712</strain>
    </source>
</reference>
<feature type="transmembrane region" description="Helical" evidence="1">
    <location>
        <begin position="176"/>
        <end position="201"/>
    </location>
</feature>
<accession>L1JQ22</accession>
<organism evidence="2">
    <name type="scientific">Guillardia theta (strain CCMP2712)</name>
    <name type="common">Cryptophyte</name>
    <dbReference type="NCBI Taxonomy" id="905079"/>
    <lineage>
        <taxon>Eukaryota</taxon>
        <taxon>Cryptophyceae</taxon>
        <taxon>Pyrenomonadales</taxon>
        <taxon>Geminigeraceae</taxon>
        <taxon>Guillardia</taxon>
    </lineage>
</organism>
<name>L1JQ22_GUITC</name>
<dbReference type="AlphaFoldDB" id="L1JQ22"/>
<dbReference type="KEGG" id="gtt:GUITHDRAFT_161689"/>
<dbReference type="EnsemblProtists" id="EKX50686">
    <property type="protein sequence ID" value="EKX50686"/>
    <property type="gene ID" value="GUITHDRAFT_161689"/>
</dbReference>
<proteinExistence type="predicted"/>
<protein>
    <submittedName>
        <fullName evidence="2 3">Uncharacterized protein</fullName>
    </submittedName>
</protein>
<sequence>MSESQDMEGKYRSIYPVIDEPVGTSVPFFPQVATQDSKPKVPMLGQGQDPSKRLDLSMSEADAKALMQGSHPAMKRPDITSLVRPTASITEIPGAPSAAKRLSGATSLRDAAKPIENGAVQRQALDSIVSPLTNKEDTSDRFSFPAVVSFAIGWIFPPMWLCGLRSLSSANRTSRLLGAASLFLLVLYCTLALVLFAKYYWPDDWSGNDPSCVQFTQGQQDFTSNPNGSALAIQTLPATSAVIPNITLYTVNCAYVTQTQISADTSTYKNRSFVVRALFPTTLGDDFGLYVRDIGSPISTSSASSPARAWFQYSNPAVSNPYKVGSPNYGSRPPCLSAMCNGVYEAPAFAKQGSKYVATVSLGWYQYQMAIGMYAITKNALERSFCIDTCLIDNIPDPNNPSKNINPCAGVSLETCSAASHCRLAKSSTQCTG</sequence>
<reference evidence="3" key="3">
    <citation type="submission" date="2015-06" db="UniProtKB">
        <authorList>
            <consortium name="EnsemblProtists"/>
        </authorList>
    </citation>
    <scope>IDENTIFICATION</scope>
</reference>
<dbReference type="HOGENOM" id="CLU_633791_0_0_1"/>
<feature type="transmembrane region" description="Helical" evidence="1">
    <location>
        <begin position="142"/>
        <end position="164"/>
    </location>
</feature>
<evidence type="ECO:0000313" key="2">
    <source>
        <dbReference type="EMBL" id="EKX50686.1"/>
    </source>
</evidence>
<gene>
    <name evidence="2" type="ORF">GUITHDRAFT_161689</name>
</gene>
<evidence type="ECO:0000256" key="1">
    <source>
        <dbReference type="SAM" id="Phobius"/>
    </source>
</evidence>
<keyword evidence="1" id="KW-0472">Membrane</keyword>
<keyword evidence="1" id="KW-0812">Transmembrane</keyword>